<dbReference type="InterPro" id="IPR024534">
    <property type="entry name" value="JetD_C"/>
</dbReference>
<evidence type="ECO:0000313" key="5">
    <source>
        <dbReference type="Proteomes" id="UP000465302"/>
    </source>
</evidence>
<reference evidence="2 5" key="2">
    <citation type="journal article" date="2019" name="Emerg. Microbes Infect.">
        <title>Comprehensive subspecies identification of 175 nontuberculous mycobacteria species based on 7547 genomic profiles.</title>
        <authorList>
            <person name="Matsumoto Y."/>
            <person name="Kinjo T."/>
            <person name="Motooka D."/>
            <person name="Nabeya D."/>
            <person name="Jung N."/>
            <person name="Uechi K."/>
            <person name="Horii T."/>
            <person name="Iida T."/>
            <person name="Fujita J."/>
            <person name="Nakamura S."/>
        </authorList>
    </citation>
    <scope>NUCLEOTIDE SEQUENCE [LARGE SCALE GENOMIC DNA]</scope>
    <source>
        <strain evidence="2 5">JCM 6377</strain>
    </source>
</reference>
<gene>
    <name evidence="3" type="ORF">CQY20_22040</name>
    <name evidence="2" type="ORF">MAGR_49290</name>
</gene>
<protein>
    <recommendedName>
        <fullName evidence="1">Wadjet protein JetD C-terminal domain-containing protein</fullName>
    </recommendedName>
</protein>
<comment type="caution">
    <text evidence="3">The sequence shown here is derived from an EMBL/GenBank/DDBJ whole genome shotgun (WGS) entry which is preliminary data.</text>
</comment>
<dbReference type="Pfam" id="PF09983">
    <property type="entry name" value="JetD_C"/>
    <property type="match status" value="1"/>
</dbReference>
<dbReference type="EMBL" id="PDCP01000046">
    <property type="protein sequence ID" value="PEG35357.1"/>
    <property type="molecule type" value="Genomic_DNA"/>
</dbReference>
<dbReference type="EMBL" id="BLKS01000001">
    <property type="protein sequence ID" value="GFG53488.1"/>
    <property type="molecule type" value="Genomic_DNA"/>
</dbReference>
<sequence>MTAAVSKSEIRSLAEALVASGKVRVTRRELTALWARTAPKLVGEPGQVAGLAAALTELASDGVIKLPAGAWDTSTFPALPRSVRIPAARRDVRARPWTQFPWCGELGWIASLRTLSNAQFNDLVAVNSWLADTRGIDVPIVPMRYRSVQLFGDEKRLERLARSSPLFGPGLLNLELLVCRRFPPPLAAAEVGSGLDLLVVENSDTYWVAVEALRNHLTAHPVGVVAWGCGKSFPAQTPTLTIDVAGRGPVGGTVWYWGDMDPEGLAIAVDAATASTHLGGPPVRPATALWAAMADRPVQAVGTVTWSDIGREWLGRDLHANFAAVRSARGRVAQEAVPATVITEWAAALRPHRGEPA</sequence>
<dbReference type="Proteomes" id="UP000220914">
    <property type="component" value="Unassembled WGS sequence"/>
</dbReference>
<name>A0A2A7MV26_MYCAG</name>
<evidence type="ECO:0000313" key="2">
    <source>
        <dbReference type="EMBL" id="GFG53488.1"/>
    </source>
</evidence>
<organism evidence="3 4">
    <name type="scientific">Mycolicibacterium agri</name>
    <name type="common">Mycobacterium agri</name>
    <dbReference type="NCBI Taxonomy" id="36811"/>
    <lineage>
        <taxon>Bacteria</taxon>
        <taxon>Bacillati</taxon>
        <taxon>Actinomycetota</taxon>
        <taxon>Actinomycetes</taxon>
        <taxon>Mycobacteriales</taxon>
        <taxon>Mycobacteriaceae</taxon>
        <taxon>Mycolicibacterium</taxon>
    </lineage>
</organism>
<evidence type="ECO:0000313" key="3">
    <source>
        <dbReference type="EMBL" id="PEG35357.1"/>
    </source>
</evidence>
<evidence type="ECO:0000313" key="4">
    <source>
        <dbReference type="Proteomes" id="UP000220914"/>
    </source>
</evidence>
<dbReference type="AlphaFoldDB" id="A0A2A7MV26"/>
<reference evidence="3 4" key="1">
    <citation type="submission" date="2017-10" db="EMBL/GenBank/DDBJ databases">
        <title>The new phylogeny of genus Mycobacterium.</title>
        <authorList>
            <person name="Tortoli E."/>
            <person name="Trovato A."/>
            <person name="Cirillo D.M."/>
        </authorList>
    </citation>
    <scope>NUCLEOTIDE SEQUENCE [LARGE SCALE GENOMIC DNA]</scope>
    <source>
        <strain evidence="3 4">CCUG37673</strain>
    </source>
</reference>
<proteinExistence type="predicted"/>
<feature type="domain" description="Wadjet protein JetD C-terminal" evidence="1">
    <location>
        <begin position="197"/>
        <end position="271"/>
    </location>
</feature>
<keyword evidence="4" id="KW-1185">Reference proteome</keyword>
<dbReference type="Proteomes" id="UP000465302">
    <property type="component" value="Unassembled WGS sequence"/>
</dbReference>
<accession>A0A2A7MV26</accession>
<evidence type="ECO:0000259" key="1">
    <source>
        <dbReference type="Pfam" id="PF09983"/>
    </source>
</evidence>
<reference evidence="2" key="3">
    <citation type="submission" date="2020-02" db="EMBL/GenBank/DDBJ databases">
        <authorList>
            <person name="Matsumoto Y."/>
            <person name="Motooka D."/>
            <person name="Nakamura S."/>
        </authorList>
    </citation>
    <scope>NUCLEOTIDE SEQUENCE</scope>
    <source>
        <strain evidence="2">JCM 6377</strain>
    </source>
</reference>